<evidence type="ECO:0000256" key="1">
    <source>
        <dbReference type="SAM" id="MobiDB-lite"/>
    </source>
</evidence>
<gene>
    <name evidence="2" type="ORF">BN980_GECA01s09508g</name>
</gene>
<name>A0A0J9X4H4_GEOCN</name>
<feature type="region of interest" description="Disordered" evidence="1">
    <location>
        <begin position="535"/>
        <end position="562"/>
    </location>
</feature>
<dbReference type="EMBL" id="CCBN010000001">
    <property type="protein sequence ID" value="CDO51628.1"/>
    <property type="molecule type" value="Genomic_DNA"/>
</dbReference>
<keyword evidence="3" id="KW-1185">Reference proteome</keyword>
<comment type="caution">
    <text evidence="2">The sequence shown here is derived from an EMBL/GenBank/DDBJ whole genome shotgun (WGS) entry which is preliminary data.</text>
</comment>
<evidence type="ECO:0000313" key="2">
    <source>
        <dbReference type="EMBL" id="CDO51628.1"/>
    </source>
</evidence>
<feature type="compositionally biased region" description="Polar residues" evidence="1">
    <location>
        <begin position="292"/>
        <end position="304"/>
    </location>
</feature>
<sequence>MNRTSQTGIDNGTHLQHFNKDLVLRLSAQLRQTLKNVTDETIAHQLSMIAKLFLDLSHAYSSASSEAVNILSKRDLELKEVDKCLTKCRNTIENLLEFNSKVLSQIDNSFIESNMPILKEALLNQVNYDLIEKMESLKFFLEQNAYSFIYGIEETQEILGPESITHTLFGNTYQHSFYSYEPFDSNISVISNNIYNQQNPYISACTDLNIREGNGEHLFNEAVEINEPVPGESELFLNSKSLYKVTSIQNLDNNQIAWNCMSSTNSSPIYDNCTRSSSDGNCKNDSQKCKKTSSTQHSNKNQKTAKTHRENELNKMFGHINCNVHDYLSTARYCNSVRSYGRIKKSSRKQMYNALHYEKVIRVDRIVKKYNVTIKPEKKAALVRSLLEILYYNLTKLGKDSMLPRQYSKEHEKTRNPDSFTKRKENIKDQSRFINIKDEMKPVLCTMVKALDTNYNDAVFLQSLVENMLQPFTFNEISEELQTTNAGIILKGAKKAFIYKKNYIHKASKKALTAILKIEKNESLIAEIHTALSRLSGEESESESESESSSLETTPETQSKTMYSLSEVSISHDLSENKRHPEVVPHTTHEKPLDINKHQASYSSQIFNSENIGLDFFNLEDQSFFFCEPSTINGLPDFLEEFSGQAIENINSDLLQSDQEDTLWLL</sequence>
<evidence type="ECO:0000313" key="3">
    <source>
        <dbReference type="Proteomes" id="UP000242525"/>
    </source>
</evidence>
<protein>
    <submittedName>
        <fullName evidence="2">Uncharacterized protein</fullName>
    </submittedName>
</protein>
<feature type="region of interest" description="Disordered" evidence="1">
    <location>
        <begin position="278"/>
        <end position="308"/>
    </location>
</feature>
<reference evidence="2" key="1">
    <citation type="submission" date="2014-03" db="EMBL/GenBank/DDBJ databases">
        <authorList>
            <person name="Casaregola S."/>
        </authorList>
    </citation>
    <scope>NUCLEOTIDE SEQUENCE [LARGE SCALE GENOMIC DNA]</scope>
    <source>
        <strain evidence="2">CLIB 918</strain>
    </source>
</reference>
<dbReference type="Proteomes" id="UP000242525">
    <property type="component" value="Unassembled WGS sequence"/>
</dbReference>
<organism evidence="2 3">
    <name type="scientific">Geotrichum candidum</name>
    <name type="common">Oospora lactis</name>
    <name type="synonym">Dipodascus geotrichum</name>
    <dbReference type="NCBI Taxonomy" id="1173061"/>
    <lineage>
        <taxon>Eukaryota</taxon>
        <taxon>Fungi</taxon>
        <taxon>Dikarya</taxon>
        <taxon>Ascomycota</taxon>
        <taxon>Saccharomycotina</taxon>
        <taxon>Dipodascomycetes</taxon>
        <taxon>Dipodascales</taxon>
        <taxon>Dipodascaceae</taxon>
        <taxon>Geotrichum</taxon>
    </lineage>
</organism>
<feature type="compositionally biased region" description="Polar residues" evidence="1">
    <location>
        <begin position="553"/>
        <end position="562"/>
    </location>
</feature>
<accession>A0A0J9X4H4</accession>
<proteinExistence type="predicted"/>
<dbReference type="AlphaFoldDB" id="A0A0J9X4H4"/>